<feature type="domain" description="HTH gntR-type" evidence="4">
    <location>
        <begin position="22"/>
        <end position="90"/>
    </location>
</feature>
<evidence type="ECO:0000313" key="5">
    <source>
        <dbReference type="EMBL" id="SHH65228.1"/>
    </source>
</evidence>
<organism evidence="5 6">
    <name type="scientific">Chryseolinea serpens</name>
    <dbReference type="NCBI Taxonomy" id="947013"/>
    <lineage>
        <taxon>Bacteria</taxon>
        <taxon>Pseudomonadati</taxon>
        <taxon>Bacteroidota</taxon>
        <taxon>Cytophagia</taxon>
        <taxon>Cytophagales</taxon>
        <taxon>Fulvivirgaceae</taxon>
        <taxon>Chryseolinea</taxon>
    </lineage>
</organism>
<dbReference type="InterPro" id="IPR028978">
    <property type="entry name" value="Chorismate_lyase_/UTRA_dom_sf"/>
</dbReference>
<keyword evidence="3" id="KW-0804">Transcription</keyword>
<keyword evidence="6" id="KW-1185">Reference proteome</keyword>
<evidence type="ECO:0000256" key="3">
    <source>
        <dbReference type="ARBA" id="ARBA00023163"/>
    </source>
</evidence>
<dbReference type="CDD" id="cd07377">
    <property type="entry name" value="WHTH_GntR"/>
    <property type="match status" value="1"/>
</dbReference>
<evidence type="ECO:0000313" key="6">
    <source>
        <dbReference type="Proteomes" id="UP000184212"/>
    </source>
</evidence>
<keyword evidence="1" id="KW-0805">Transcription regulation</keyword>
<dbReference type="PANTHER" id="PTHR44846:SF1">
    <property type="entry name" value="MANNOSYL-D-GLYCERATE TRANSPORT_METABOLISM SYSTEM REPRESSOR MNGR-RELATED"/>
    <property type="match status" value="1"/>
</dbReference>
<dbReference type="SUPFAM" id="SSF64288">
    <property type="entry name" value="Chorismate lyase-like"/>
    <property type="match status" value="1"/>
</dbReference>
<accession>A0A1M5UQY6</accession>
<dbReference type="SMART" id="SM00345">
    <property type="entry name" value="HTH_GNTR"/>
    <property type="match status" value="1"/>
</dbReference>
<dbReference type="InterPro" id="IPR000524">
    <property type="entry name" value="Tscrpt_reg_HTH_GntR"/>
</dbReference>
<gene>
    <name evidence="5" type="ORF">SAMN04488109_4840</name>
</gene>
<dbReference type="GO" id="GO:0003700">
    <property type="term" value="F:DNA-binding transcription factor activity"/>
    <property type="evidence" value="ECO:0007669"/>
    <property type="project" value="InterPro"/>
</dbReference>
<dbReference type="GO" id="GO:0045892">
    <property type="term" value="P:negative regulation of DNA-templated transcription"/>
    <property type="evidence" value="ECO:0007669"/>
    <property type="project" value="TreeGrafter"/>
</dbReference>
<dbReference type="SMART" id="SM00866">
    <property type="entry name" value="UTRA"/>
    <property type="match status" value="1"/>
</dbReference>
<sequence>MAVKAKPSKETVEFKIDHDSPIPLHVQVETLMRQLINSPQYQDGKMLPKEIELAKRLGISRNTIRQATNKLEHENLLVRKKGVGTRAVKNAVSTRLNNWLSFSEEMHSKGVEFVNFDIKVSWVNADADVANTLQIDEGKKVLKLERLRGVAKGPFVYFISYFHPRVGLTGKEDFTRHLYEIMEQEHATIASISKEKINAIGAPTDVAKKLSIKKGDPVLFRKRVVCDPGDRPVEYNLGYYRGDSFTYEIDIKR</sequence>
<dbReference type="OrthoDB" id="9815017at2"/>
<reference evidence="5 6" key="1">
    <citation type="submission" date="2016-11" db="EMBL/GenBank/DDBJ databases">
        <authorList>
            <person name="Jaros S."/>
            <person name="Januszkiewicz K."/>
            <person name="Wedrychowicz H."/>
        </authorList>
    </citation>
    <scope>NUCLEOTIDE SEQUENCE [LARGE SCALE GENOMIC DNA]</scope>
    <source>
        <strain evidence="5 6">DSM 24574</strain>
    </source>
</reference>
<keyword evidence="2" id="KW-0238">DNA-binding</keyword>
<name>A0A1M5UQY6_9BACT</name>
<proteinExistence type="predicted"/>
<dbReference type="PROSITE" id="PS50949">
    <property type="entry name" value="HTH_GNTR"/>
    <property type="match status" value="1"/>
</dbReference>
<dbReference type="PRINTS" id="PR00035">
    <property type="entry name" value="HTHGNTR"/>
</dbReference>
<dbReference type="EMBL" id="FQWQ01000003">
    <property type="protein sequence ID" value="SHH65228.1"/>
    <property type="molecule type" value="Genomic_DNA"/>
</dbReference>
<dbReference type="InterPro" id="IPR036388">
    <property type="entry name" value="WH-like_DNA-bd_sf"/>
</dbReference>
<dbReference type="RefSeq" id="WP_073139239.1">
    <property type="nucleotide sequence ID" value="NZ_FQWQ01000003.1"/>
</dbReference>
<dbReference type="STRING" id="947013.SAMN04488109_4840"/>
<evidence type="ECO:0000256" key="2">
    <source>
        <dbReference type="ARBA" id="ARBA00023125"/>
    </source>
</evidence>
<dbReference type="Pfam" id="PF00392">
    <property type="entry name" value="GntR"/>
    <property type="match status" value="1"/>
</dbReference>
<dbReference type="Gene3D" id="3.40.1410.10">
    <property type="entry name" value="Chorismate lyase-like"/>
    <property type="match status" value="1"/>
</dbReference>
<dbReference type="Gene3D" id="1.10.10.10">
    <property type="entry name" value="Winged helix-like DNA-binding domain superfamily/Winged helix DNA-binding domain"/>
    <property type="match status" value="1"/>
</dbReference>
<dbReference type="GO" id="GO:0003677">
    <property type="term" value="F:DNA binding"/>
    <property type="evidence" value="ECO:0007669"/>
    <property type="project" value="UniProtKB-KW"/>
</dbReference>
<dbReference type="Pfam" id="PF07702">
    <property type="entry name" value="UTRA"/>
    <property type="match status" value="1"/>
</dbReference>
<dbReference type="Proteomes" id="UP000184212">
    <property type="component" value="Unassembled WGS sequence"/>
</dbReference>
<evidence type="ECO:0000259" key="4">
    <source>
        <dbReference type="PROSITE" id="PS50949"/>
    </source>
</evidence>
<dbReference type="SUPFAM" id="SSF46785">
    <property type="entry name" value="Winged helix' DNA-binding domain"/>
    <property type="match status" value="1"/>
</dbReference>
<dbReference type="InterPro" id="IPR011663">
    <property type="entry name" value="UTRA"/>
</dbReference>
<protein>
    <submittedName>
        <fullName evidence="5">Transcriptional regulator, GntR family</fullName>
    </submittedName>
</protein>
<dbReference type="AlphaFoldDB" id="A0A1M5UQY6"/>
<dbReference type="InterPro" id="IPR050679">
    <property type="entry name" value="Bact_HTH_transcr_reg"/>
</dbReference>
<dbReference type="PANTHER" id="PTHR44846">
    <property type="entry name" value="MANNOSYL-D-GLYCERATE TRANSPORT/METABOLISM SYSTEM REPRESSOR MNGR-RELATED"/>
    <property type="match status" value="1"/>
</dbReference>
<dbReference type="InterPro" id="IPR036390">
    <property type="entry name" value="WH_DNA-bd_sf"/>
</dbReference>
<evidence type="ECO:0000256" key="1">
    <source>
        <dbReference type="ARBA" id="ARBA00023015"/>
    </source>
</evidence>